<dbReference type="SUPFAM" id="SSF51011">
    <property type="entry name" value="Glycosyl hydrolase domain"/>
    <property type="match status" value="1"/>
</dbReference>
<dbReference type="Pfam" id="PF00128">
    <property type="entry name" value="Alpha-amylase"/>
    <property type="match status" value="1"/>
</dbReference>
<dbReference type="InterPro" id="IPR006047">
    <property type="entry name" value="GH13_cat_dom"/>
</dbReference>
<dbReference type="InterPro" id="IPR014756">
    <property type="entry name" value="Ig_E-set"/>
</dbReference>
<comment type="similarity">
    <text evidence="1">Belongs to the glycosyl hydrolase 13 family.</text>
</comment>
<keyword evidence="3" id="KW-0326">Glycosidase</keyword>
<keyword evidence="2" id="KW-0378">Hydrolase</keyword>
<dbReference type="CDD" id="cd02856">
    <property type="entry name" value="E_set_GDE_Isoamylase_N"/>
    <property type="match status" value="1"/>
</dbReference>
<dbReference type="InterPro" id="IPR004193">
    <property type="entry name" value="Glyco_hydro_13_N"/>
</dbReference>
<reference evidence="5 6" key="1">
    <citation type="submission" date="2016-10" db="EMBL/GenBank/DDBJ databases">
        <authorList>
            <person name="de Groot N.N."/>
        </authorList>
    </citation>
    <scope>NUCLEOTIDE SEQUENCE [LARGE SCALE GENOMIC DNA]</scope>
    <source>
        <strain evidence="5 6">GAS232</strain>
    </source>
</reference>
<evidence type="ECO:0000256" key="1">
    <source>
        <dbReference type="ARBA" id="ARBA00008061"/>
    </source>
</evidence>
<name>A0A1G7H556_9BACT</name>
<keyword evidence="6" id="KW-1185">Reference proteome</keyword>
<dbReference type="Proteomes" id="UP000182427">
    <property type="component" value="Chromosome I"/>
</dbReference>
<accession>A0A1G7H556</accession>
<sequence length="709" mass="79776">MSRTVLPGVPYPLGATSSSRGTNFAVYSENATGLSVCFFDEEDKQTDCIELKERTAFVWHGLVKGIKPGQRYGYRVEGPWEPEKGLRFNSAKLLCDPYAKALTGEVDWKAPIFPYDVISGDDLKKDDQDSAAGVPKSVVIDPKFDWGDDCPPQTLLADSVIYEVNVRGFSKQNPMVEEKLRGTYAALASEASINYFKMLGVTAVELLPVHHFIDEGHLIDRGLRDYWGYNTLSYFAPMSRYSSSGDTGGQVREFKEMVKSLHAAGIEVILDVVYNHTCEGNRLGPSLSMKGIDNTTYYRQVVDNPRYYMDYTGTGNTLNVMHPQVLMLVMDSLRYWVTEMHVDGFRFDLAATLARDQDGVSKLSSFFNVIHQDPILQSVKLIAEPWDVGEGGYQVGNFPVLWAEWNGRYRDTVRRFWKGDEGLLSDFAYRITGSSDLYQQDGRRPYASINFVTAHDGFTLTDLVSFNGKHNEANGDNNTDGADNNDSWNMGAEGPTDDAGINELRERQVRNFLATLVLSQGVPMICGGDEVGRSQRGNNNGYCQDNEITWYDWKLDPPRKRLMDFTTKLIQLRKNHPNLRRRKFFQDRTIRGSVVRDIAWFNSNGEEFHEEDWGAGWQRSLGFMLNGNTLGVTDEDGVPLKDNSFLFMVNAAADGVEFTLPPPPGDTPWHQVLDTQNVDDPFAESDIGDKVILGGRSFRVFCDGRPKLQ</sequence>
<evidence type="ECO:0000256" key="3">
    <source>
        <dbReference type="ARBA" id="ARBA00023295"/>
    </source>
</evidence>
<evidence type="ECO:0000313" key="5">
    <source>
        <dbReference type="EMBL" id="SDE95491.1"/>
    </source>
</evidence>
<feature type="domain" description="Glycosyl hydrolase family 13 catalytic" evidence="4">
    <location>
        <begin position="163"/>
        <end position="573"/>
    </location>
</feature>
<dbReference type="AlphaFoldDB" id="A0A1G7H556"/>
<dbReference type="RefSeq" id="WP_083344117.1">
    <property type="nucleotide sequence ID" value="NZ_LT629690.1"/>
</dbReference>
<evidence type="ECO:0000259" key="4">
    <source>
        <dbReference type="SMART" id="SM00642"/>
    </source>
</evidence>
<dbReference type="SMART" id="SM00642">
    <property type="entry name" value="Aamy"/>
    <property type="match status" value="1"/>
</dbReference>
<gene>
    <name evidence="5" type="ORF">SAMN05444167_0915</name>
</gene>
<dbReference type="NCBIfam" id="TIGR02100">
    <property type="entry name" value="glgX_debranch"/>
    <property type="match status" value="1"/>
</dbReference>
<dbReference type="SUPFAM" id="SSF51445">
    <property type="entry name" value="(Trans)glycosidases"/>
    <property type="match status" value="1"/>
</dbReference>
<dbReference type="PANTHER" id="PTHR43002">
    <property type="entry name" value="GLYCOGEN DEBRANCHING ENZYME"/>
    <property type="match status" value="1"/>
</dbReference>
<dbReference type="InterPro" id="IPR011837">
    <property type="entry name" value="Glycogen_debranch_GlgX"/>
</dbReference>
<dbReference type="InterPro" id="IPR044505">
    <property type="entry name" value="GlgX_Isoamylase_N_E_set"/>
</dbReference>
<evidence type="ECO:0000313" key="6">
    <source>
        <dbReference type="Proteomes" id="UP000182427"/>
    </source>
</evidence>
<organism evidence="5 6">
    <name type="scientific">Terriglobus roseus</name>
    <dbReference type="NCBI Taxonomy" id="392734"/>
    <lineage>
        <taxon>Bacteria</taxon>
        <taxon>Pseudomonadati</taxon>
        <taxon>Acidobacteriota</taxon>
        <taxon>Terriglobia</taxon>
        <taxon>Terriglobales</taxon>
        <taxon>Acidobacteriaceae</taxon>
        <taxon>Terriglobus</taxon>
    </lineage>
</organism>
<dbReference type="Gene3D" id="2.60.40.1180">
    <property type="entry name" value="Golgi alpha-mannosidase II"/>
    <property type="match status" value="1"/>
</dbReference>
<evidence type="ECO:0000256" key="2">
    <source>
        <dbReference type="ARBA" id="ARBA00022801"/>
    </source>
</evidence>
<dbReference type="OrthoDB" id="9761875at2"/>
<dbReference type="GO" id="GO:0005980">
    <property type="term" value="P:glycogen catabolic process"/>
    <property type="evidence" value="ECO:0007669"/>
    <property type="project" value="InterPro"/>
</dbReference>
<dbReference type="InterPro" id="IPR017853">
    <property type="entry name" value="GH"/>
</dbReference>
<dbReference type="GO" id="GO:0004135">
    <property type="term" value="F:amylo-alpha-1,6-glucosidase activity"/>
    <property type="evidence" value="ECO:0007669"/>
    <property type="project" value="InterPro"/>
</dbReference>
<proteinExistence type="inferred from homology"/>
<dbReference type="InterPro" id="IPR013783">
    <property type="entry name" value="Ig-like_fold"/>
</dbReference>
<dbReference type="Gene3D" id="3.20.20.80">
    <property type="entry name" value="Glycosidases"/>
    <property type="match status" value="1"/>
</dbReference>
<dbReference type="Gene3D" id="2.60.40.10">
    <property type="entry name" value="Immunoglobulins"/>
    <property type="match status" value="1"/>
</dbReference>
<dbReference type="SUPFAM" id="SSF81296">
    <property type="entry name" value="E set domains"/>
    <property type="match status" value="1"/>
</dbReference>
<dbReference type="CDD" id="cd11326">
    <property type="entry name" value="AmyAc_Glg_debranch"/>
    <property type="match status" value="1"/>
</dbReference>
<dbReference type="Pfam" id="PF02922">
    <property type="entry name" value="CBM_48"/>
    <property type="match status" value="1"/>
</dbReference>
<protein>
    <submittedName>
        <fullName evidence="5">Isoamylase</fullName>
    </submittedName>
</protein>
<dbReference type="EMBL" id="LT629690">
    <property type="protein sequence ID" value="SDE95491.1"/>
    <property type="molecule type" value="Genomic_DNA"/>
</dbReference>
<dbReference type="InterPro" id="IPR013780">
    <property type="entry name" value="Glyco_hydro_b"/>
</dbReference>